<sequence>MMIQIGIKQHLKRGFTTTNWLSWCWLKDIFITPPPSSSPPQSKRKNKSRKSHAYNGWTIKPATNSMEFKETYEKNNFIPLYICHLILRICCTTTLDFGIFDPNEISIRNKIVKIWPGARIIMDRPIRQRLFISEISRIKETKQKKKKKKKKVNQGENN</sequence>
<accession>B9WL67</accession>
<dbReference type="CGD" id="CAL0000161186">
    <property type="gene designation" value="Cd36_27590"/>
</dbReference>
<dbReference type="Proteomes" id="UP000002605">
    <property type="component" value="Chromosome R"/>
</dbReference>
<protein>
    <submittedName>
        <fullName evidence="2">Transposable element protein, putative</fullName>
    </submittedName>
</protein>
<evidence type="ECO:0000313" key="2">
    <source>
        <dbReference type="EMBL" id="CAX39772.1"/>
    </source>
</evidence>
<proteinExistence type="predicted"/>
<dbReference type="AlphaFoldDB" id="B9WL67"/>
<dbReference type="HOGENOM" id="CLU_1669154_0_0_1"/>
<reference evidence="2 3" key="1">
    <citation type="journal article" date="2009" name="Genome Res.">
        <title>Comparative genomics of the fungal pathogens Candida dubliniensis and Candida albicans.</title>
        <authorList>
            <person name="Jackson A.P."/>
            <person name="Gamble J.A."/>
            <person name="Yeomans T."/>
            <person name="Moran G.P."/>
            <person name="Saunders D."/>
            <person name="Harris D."/>
            <person name="Aslett M."/>
            <person name="Barrell J.F."/>
            <person name="Butler G."/>
            <person name="Citiulo F."/>
            <person name="Coleman D.C."/>
            <person name="de Groot P.W.J."/>
            <person name="Goodwin T.J."/>
            <person name="Quail M.A."/>
            <person name="McQuillan J."/>
            <person name="Munro C.A."/>
            <person name="Pain A."/>
            <person name="Poulter R.T."/>
            <person name="Rajandream M.A."/>
            <person name="Renauld H."/>
            <person name="Spiering M.J."/>
            <person name="Tivey A."/>
            <person name="Gow N.A.R."/>
            <person name="Barrell B."/>
            <person name="Sullivan D.J."/>
            <person name="Berriman M."/>
        </authorList>
    </citation>
    <scope>NUCLEOTIDE SEQUENCE [LARGE SCALE GENOMIC DNA]</scope>
    <source>
        <strain evidence="3">CD36 / ATCC MYA-646 / CBS 7987 / NCPF 3949 / NRRL Y-17841</strain>
    </source>
</reference>
<gene>
    <name evidence="1" type="ordered locus">Cd36_27590</name>
    <name evidence="2" type="ORF">CD36_27590</name>
</gene>
<dbReference type="KEGG" id="cdu:CD36_27590"/>
<organism evidence="2 3">
    <name type="scientific">Candida dubliniensis (strain CD36 / ATCC MYA-646 / CBS 7987 / NCPF 3949 / NRRL Y-17841)</name>
    <name type="common">Yeast</name>
    <dbReference type="NCBI Taxonomy" id="573826"/>
    <lineage>
        <taxon>Eukaryota</taxon>
        <taxon>Fungi</taxon>
        <taxon>Dikarya</taxon>
        <taxon>Ascomycota</taxon>
        <taxon>Saccharomycotina</taxon>
        <taxon>Pichiomycetes</taxon>
        <taxon>Debaryomycetaceae</taxon>
        <taxon>Candida/Lodderomyces clade</taxon>
        <taxon>Candida</taxon>
    </lineage>
</organism>
<dbReference type="EMBL" id="FM992695">
    <property type="protein sequence ID" value="CAX39772.1"/>
    <property type="molecule type" value="Genomic_DNA"/>
</dbReference>
<evidence type="ECO:0000313" key="3">
    <source>
        <dbReference type="Proteomes" id="UP000002605"/>
    </source>
</evidence>
<evidence type="ECO:0000313" key="1">
    <source>
        <dbReference type="CGD" id="CAL0000161186"/>
    </source>
</evidence>
<dbReference type="RefSeq" id="XP_002421828.1">
    <property type="nucleotide sequence ID" value="XM_002421783.1"/>
</dbReference>
<keyword evidence="3" id="KW-1185">Reference proteome</keyword>
<name>B9WL67_CANDC</name>
<dbReference type="GeneID" id="8049580"/>
<dbReference type="VEuPathDB" id="FungiDB:CD36_27590"/>